<keyword evidence="8 12" id="KW-0175">Coiled coil</keyword>
<dbReference type="GO" id="GO:0005829">
    <property type="term" value="C:cytosol"/>
    <property type="evidence" value="ECO:0007669"/>
    <property type="project" value="TreeGrafter"/>
</dbReference>
<evidence type="ECO:0000259" key="15">
    <source>
        <dbReference type="Pfam" id="PF10458"/>
    </source>
</evidence>
<evidence type="ECO:0000256" key="8">
    <source>
        <dbReference type="ARBA" id="ARBA00023054"/>
    </source>
</evidence>
<evidence type="ECO:0000256" key="12">
    <source>
        <dbReference type="HAMAP-Rule" id="MF_02004"/>
    </source>
</evidence>
<dbReference type="SUPFAM" id="SSF47323">
    <property type="entry name" value="Anticodon-binding domain of a subclass of class I aminoacyl-tRNA synthetases"/>
    <property type="match status" value="1"/>
</dbReference>
<evidence type="ECO:0000256" key="9">
    <source>
        <dbReference type="ARBA" id="ARBA00023146"/>
    </source>
</evidence>
<dbReference type="InterPro" id="IPR009008">
    <property type="entry name" value="Val/Leu/Ile-tRNA-synth_edit"/>
</dbReference>
<dbReference type="Proteomes" id="UP000012040">
    <property type="component" value="Chromosome"/>
</dbReference>
<dbReference type="InterPro" id="IPR010978">
    <property type="entry name" value="tRNA-bd_arm"/>
</dbReference>
<organism evidence="16 17">
    <name type="scientific">Pseudobdellovibrio exovorus JSS</name>
    <dbReference type="NCBI Taxonomy" id="1184267"/>
    <lineage>
        <taxon>Bacteria</taxon>
        <taxon>Pseudomonadati</taxon>
        <taxon>Bdellovibrionota</taxon>
        <taxon>Bdellovibrionia</taxon>
        <taxon>Bdellovibrionales</taxon>
        <taxon>Pseudobdellovibrionaceae</taxon>
        <taxon>Pseudobdellovibrio</taxon>
    </lineage>
</organism>
<keyword evidence="7 12" id="KW-0648">Protein biosynthesis</keyword>
<dbReference type="GO" id="GO:0006438">
    <property type="term" value="P:valyl-tRNA aminoacylation"/>
    <property type="evidence" value="ECO:0007669"/>
    <property type="project" value="UniProtKB-UniRule"/>
</dbReference>
<dbReference type="InterPro" id="IPR001412">
    <property type="entry name" value="aa-tRNA-synth_I_CS"/>
</dbReference>
<dbReference type="SUPFAM" id="SSF46589">
    <property type="entry name" value="tRNA-binding arm"/>
    <property type="match status" value="1"/>
</dbReference>
<dbReference type="HOGENOM" id="CLU_001493_0_2_7"/>
<evidence type="ECO:0000256" key="10">
    <source>
        <dbReference type="ARBA" id="ARBA00047552"/>
    </source>
</evidence>
<dbReference type="Gene3D" id="1.10.730.10">
    <property type="entry name" value="Isoleucyl-tRNA Synthetase, Domain 1"/>
    <property type="match status" value="1"/>
</dbReference>
<keyword evidence="4 12" id="KW-0436">Ligase</keyword>
<protein>
    <recommendedName>
        <fullName evidence="12">Valine--tRNA ligase</fullName>
        <ecNumber evidence="12">6.1.1.9</ecNumber>
    </recommendedName>
    <alternativeName>
        <fullName evidence="12">Valyl-tRNA synthetase</fullName>
        <shortName evidence="12">ValRS</shortName>
    </alternativeName>
</protein>
<dbReference type="FunFam" id="1.10.287.380:FF:000001">
    <property type="entry name" value="Valine--tRNA ligase"/>
    <property type="match status" value="1"/>
</dbReference>
<feature type="short sequence motif" description="'HIGH' region" evidence="12">
    <location>
        <begin position="45"/>
        <end position="55"/>
    </location>
</feature>
<evidence type="ECO:0000256" key="6">
    <source>
        <dbReference type="ARBA" id="ARBA00022840"/>
    </source>
</evidence>
<dbReference type="Gene3D" id="1.10.287.380">
    <property type="entry name" value="Valyl-tRNA synthetase, C-terminal domain"/>
    <property type="match status" value="1"/>
</dbReference>
<sequence length="895" mass="102470">MKTLADRYSPQEVESNIYKWWEDAGYFKSQDQSTKPPFSIILPPPNVTGFLHLGHALDHTIQDLLIRWKRMSGFNTMWLPGTDHAGIATQTVVEKELKKKNITRHDLGREKFVDEIWKWKNEYGDRIYNQMRRLGDSCDWERATFTLDDGVSNAVKKVFVTLYEKQAIYKGQKLVNWSGPLETAISDLEVEHQQVKGAMYHINYPIDGSDQFLTIATTRPETMLGDTAVCVHPDDERYQALIGKTVTIPLINRKIKIIADTYVDREFGSGVVKITPAHDFNDYKIGKTHKLEFINILNKKCELNEHAGPYQGLKVADARKKVVEDLKALGLLVKEEPHVHSVGHCSRSGAVVEPFLSEQWFMKMDQLSIPAKRVVESGTLRFEPESWTKVYLHWMNIIEDWCISRQLWWGHRIPAWLCGDCEKYTVSETTPSACQHCSSHNIKQEEDVLDTWFSSALWAFSTMGWPAENTKSIETQKTFYPTNYLVTGHDIIFFWVARMIMMGLEFKKDVPFRTVYIHGLVRDSQGRKMSKSLGNSVDPIDMIEKYGADALRFSFLAHLFSGKDFKFSEQRVEGYRNFMNKVWNASRFVLSNLADFKAPAEGIKAMPAKAQLSVFDQWIITKLAETERIVQEALETEKFSDAANELYQFIWNQFCDWYIEFTKPIMTSASAEEKHTTQLVMAHVLNRIVRLLHPFCPFITEEIYGKLPLKSEACIIDSYPTVDNDKEFLAFASTEAELEIDIVKEVITAIRNIRGENRISPAVKLNVRLGVLDAETQKILSHNRAAIMTLARLENAAIGEDGDLMKCAVAPVAVKDARVNVIIPLEGLVDFNEEIKRIQKTIEKLEKDVTLLTNKLSNERFVQNADPDVVAADKVLLQQSREQVVSLKEALTRFQ</sequence>
<feature type="domain" description="Methionyl/Valyl/Leucyl/Isoleucyl-tRNA synthetase anticodon-binding" evidence="14">
    <location>
        <begin position="616"/>
        <end position="767"/>
    </location>
</feature>
<feature type="binding site" evidence="12">
    <location>
        <position position="531"/>
    </location>
    <ligand>
        <name>ATP</name>
        <dbReference type="ChEBI" id="CHEBI:30616"/>
    </ligand>
</feature>
<feature type="domain" description="Aminoacyl-tRNA synthetase class Ia" evidence="13">
    <location>
        <begin position="17"/>
        <end position="564"/>
    </location>
</feature>
<dbReference type="FunFam" id="3.90.740.10:FF:000005">
    <property type="entry name" value="Valine--tRNA ligase, mitochondrial"/>
    <property type="match status" value="1"/>
</dbReference>
<dbReference type="GO" id="GO:0004832">
    <property type="term" value="F:valine-tRNA ligase activity"/>
    <property type="evidence" value="ECO:0007669"/>
    <property type="project" value="UniProtKB-UniRule"/>
</dbReference>
<dbReference type="InterPro" id="IPR019499">
    <property type="entry name" value="Val-tRNA_synth_tRNA-bd"/>
</dbReference>
<keyword evidence="17" id="KW-1185">Reference proteome</keyword>
<dbReference type="OrthoDB" id="5287134at2"/>
<dbReference type="FunFam" id="3.40.50.620:FF:000032">
    <property type="entry name" value="Valine--tRNA ligase"/>
    <property type="match status" value="1"/>
</dbReference>
<dbReference type="CDD" id="cd00817">
    <property type="entry name" value="ValRS_core"/>
    <property type="match status" value="1"/>
</dbReference>
<evidence type="ECO:0000256" key="11">
    <source>
        <dbReference type="ARBA" id="ARBA00060830"/>
    </source>
</evidence>
<evidence type="ECO:0000313" key="17">
    <source>
        <dbReference type="Proteomes" id="UP000012040"/>
    </source>
</evidence>
<dbReference type="FunFam" id="3.40.50.620:FF:000098">
    <property type="entry name" value="Valine--tRNA ligase"/>
    <property type="match status" value="1"/>
</dbReference>
<name>M4V5V4_9BACT</name>
<dbReference type="InterPro" id="IPR014729">
    <property type="entry name" value="Rossmann-like_a/b/a_fold"/>
</dbReference>
<dbReference type="Pfam" id="PF10458">
    <property type="entry name" value="Val_tRNA-synt_C"/>
    <property type="match status" value="1"/>
</dbReference>
<dbReference type="Pfam" id="PF08264">
    <property type="entry name" value="Anticodon_1"/>
    <property type="match status" value="1"/>
</dbReference>
<comment type="catalytic activity">
    <reaction evidence="10 12">
        <text>tRNA(Val) + L-valine + ATP = L-valyl-tRNA(Val) + AMP + diphosphate</text>
        <dbReference type="Rhea" id="RHEA:10704"/>
        <dbReference type="Rhea" id="RHEA-COMP:9672"/>
        <dbReference type="Rhea" id="RHEA-COMP:9708"/>
        <dbReference type="ChEBI" id="CHEBI:30616"/>
        <dbReference type="ChEBI" id="CHEBI:33019"/>
        <dbReference type="ChEBI" id="CHEBI:57762"/>
        <dbReference type="ChEBI" id="CHEBI:78442"/>
        <dbReference type="ChEBI" id="CHEBI:78537"/>
        <dbReference type="ChEBI" id="CHEBI:456215"/>
        <dbReference type="EC" id="6.1.1.9"/>
    </reaction>
</comment>
<dbReference type="CDD" id="cd07962">
    <property type="entry name" value="Anticodon_Ia_Val"/>
    <property type="match status" value="1"/>
</dbReference>
<dbReference type="SUPFAM" id="SSF52374">
    <property type="entry name" value="Nucleotidylyl transferase"/>
    <property type="match status" value="1"/>
</dbReference>
<evidence type="ECO:0000259" key="13">
    <source>
        <dbReference type="Pfam" id="PF00133"/>
    </source>
</evidence>
<dbReference type="Pfam" id="PF00133">
    <property type="entry name" value="tRNA-synt_1"/>
    <property type="match status" value="1"/>
</dbReference>
<comment type="subcellular location">
    <subcellularLocation>
        <location evidence="1 12">Cytoplasm</location>
    </subcellularLocation>
</comment>
<keyword evidence="3 12" id="KW-0963">Cytoplasm</keyword>
<dbReference type="GO" id="GO:0005524">
    <property type="term" value="F:ATP binding"/>
    <property type="evidence" value="ECO:0007669"/>
    <property type="project" value="UniProtKB-UniRule"/>
</dbReference>
<dbReference type="InterPro" id="IPR002303">
    <property type="entry name" value="Valyl-tRNA_ligase"/>
</dbReference>
<dbReference type="InterPro" id="IPR002300">
    <property type="entry name" value="aa-tRNA-synth_Ia"/>
</dbReference>
<evidence type="ECO:0000256" key="5">
    <source>
        <dbReference type="ARBA" id="ARBA00022741"/>
    </source>
</evidence>
<dbReference type="AlphaFoldDB" id="M4V5V4"/>
<dbReference type="KEGG" id="bex:A11Q_522"/>
<dbReference type="EC" id="6.1.1.9" evidence="12"/>
<accession>M4V5V4</accession>
<dbReference type="NCBIfam" id="TIGR00422">
    <property type="entry name" value="valS"/>
    <property type="match status" value="1"/>
</dbReference>
<dbReference type="PROSITE" id="PS00178">
    <property type="entry name" value="AA_TRNA_LIGASE_I"/>
    <property type="match status" value="1"/>
</dbReference>
<comment type="domain">
    <text evidence="12">The C-terminal coiled-coil domain is crucial for aminoacylation activity.</text>
</comment>
<keyword evidence="5 12" id="KW-0547">Nucleotide-binding</keyword>
<evidence type="ECO:0000256" key="7">
    <source>
        <dbReference type="ARBA" id="ARBA00022917"/>
    </source>
</evidence>
<dbReference type="PATRIC" id="fig|1184267.3.peg.533"/>
<comment type="function">
    <text evidence="12">Catalyzes the attachment of valine to tRNA(Val). As ValRS can inadvertently accommodate and process structurally similar amino acids such as threonine, to avoid such errors, it has a 'posttransfer' editing activity that hydrolyzes mischarged Thr-tRNA(Val) in a tRNA-dependent manner.</text>
</comment>
<dbReference type="InterPro" id="IPR009080">
    <property type="entry name" value="tRNAsynth_Ia_anticodon-bd"/>
</dbReference>
<dbReference type="Gene3D" id="3.40.50.620">
    <property type="entry name" value="HUPs"/>
    <property type="match status" value="3"/>
</dbReference>
<dbReference type="InterPro" id="IPR013155">
    <property type="entry name" value="M/V/L/I-tRNA-synth_anticd-bd"/>
</dbReference>
<dbReference type="Gene3D" id="3.90.740.10">
    <property type="entry name" value="Valyl/Leucyl/Isoleucyl-tRNA synthetase, editing domain"/>
    <property type="match status" value="1"/>
</dbReference>
<dbReference type="HAMAP" id="MF_02004">
    <property type="entry name" value="Val_tRNA_synth_type1"/>
    <property type="match status" value="1"/>
</dbReference>
<dbReference type="PANTHER" id="PTHR11946">
    <property type="entry name" value="VALYL-TRNA SYNTHETASES"/>
    <property type="match status" value="1"/>
</dbReference>
<comment type="domain">
    <text evidence="12">ValRS has two distinct active sites: one for aminoacylation and one for editing. The misactivated threonine is translocated from the active site to the editing site.</text>
</comment>
<proteinExistence type="inferred from homology"/>
<feature type="domain" description="Valyl-tRNA synthetase tRNA-binding arm" evidence="15">
    <location>
        <begin position="830"/>
        <end position="894"/>
    </location>
</feature>
<dbReference type="PANTHER" id="PTHR11946:SF93">
    <property type="entry name" value="VALINE--TRNA LIGASE, CHLOROPLASTIC_MITOCHONDRIAL 2"/>
    <property type="match status" value="1"/>
</dbReference>
<comment type="subunit">
    <text evidence="2 12">Monomer.</text>
</comment>
<dbReference type="FunFam" id="1.10.730.10:FF:000014">
    <property type="entry name" value="Valine--tRNA ligase"/>
    <property type="match status" value="1"/>
</dbReference>
<dbReference type="eggNOG" id="COG0525">
    <property type="taxonomic scope" value="Bacteria"/>
</dbReference>
<evidence type="ECO:0000256" key="2">
    <source>
        <dbReference type="ARBA" id="ARBA00011245"/>
    </source>
</evidence>
<keyword evidence="9 12" id="KW-0030">Aminoacyl-tRNA synthetase</keyword>
<dbReference type="NCBIfam" id="NF004349">
    <property type="entry name" value="PRK05729.1"/>
    <property type="match status" value="1"/>
</dbReference>
<dbReference type="EMBL" id="CP003537">
    <property type="protein sequence ID" value="AGH94742.1"/>
    <property type="molecule type" value="Genomic_DNA"/>
</dbReference>
<evidence type="ECO:0000313" key="16">
    <source>
        <dbReference type="EMBL" id="AGH94742.1"/>
    </source>
</evidence>
<evidence type="ECO:0000256" key="3">
    <source>
        <dbReference type="ARBA" id="ARBA00022490"/>
    </source>
</evidence>
<dbReference type="GO" id="GO:0002161">
    <property type="term" value="F:aminoacyl-tRNA deacylase activity"/>
    <property type="evidence" value="ECO:0007669"/>
    <property type="project" value="InterPro"/>
</dbReference>
<reference evidence="16 17" key="1">
    <citation type="journal article" date="2013" name="ISME J.">
        <title>By their genes ye shall know them: genomic signatures of predatory bacteria.</title>
        <authorList>
            <person name="Pasternak Z."/>
            <person name="Pietrokovski S."/>
            <person name="Rotem O."/>
            <person name="Gophna U."/>
            <person name="Lurie-Weinberger M.N."/>
            <person name="Jurkevitch E."/>
        </authorList>
    </citation>
    <scope>NUCLEOTIDE SEQUENCE [LARGE SCALE GENOMIC DNA]</scope>
    <source>
        <strain evidence="16 17">JSS</strain>
    </source>
</reference>
<evidence type="ECO:0000256" key="1">
    <source>
        <dbReference type="ARBA" id="ARBA00004496"/>
    </source>
</evidence>
<feature type="short sequence motif" description="'KMSKS' region" evidence="12">
    <location>
        <begin position="528"/>
        <end position="532"/>
    </location>
</feature>
<dbReference type="InterPro" id="IPR033705">
    <property type="entry name" value="Anticodon_Ia_Val"/>
</dbReference>
<evidence type="ECO:0000259" key="14">
    <source>
        <dbReference type="Pfam" id="PF08264"/>
    </source>
</evidence>
<dbReference type="SUPFAM" id="SSF50677">
    <property type="entry name" value="ValRS/IleRS/LeuRS editing domain"/>
    <property type="match status" value="1"/>
</dbReference>
<dbReference type="InterPro" id="IPR037118">
    <property type="entry name" value="Val-tRNA_synth_C_sf"/>
</dbReference>
<keyword evidence="6 12" id="KW-0067">ATP-binding</keyword>
<dbReference type="RefSeq" id="WP_015469232.1">
    <property type="nucleotide sequence ID" value="NC_020813.1"/>
</dbReference>
<evidence type="ECO:0000256" key="4">
    <source>
        <dbReference type="ARBA" id="ARBA00022598"/>
    </source>
</evidence>
<dbReference type="STRING" id="1184267.A11Q_522"/>
<feature type="coiled-coil region" evidence="12">
    <location>
        <begin position="828"/>
        <end position="855"/>
    </location>
</feature>
<comment type="similarity">
    <text evidence="11 12">Belongs to the class-I aminoacyl-tRNA synthetase family. ValS type 1 subfamily.</text>
</comment>
<gene>
    <name evidence="12" type="primary">valS</name>
    <name evidence="16" type="ORF">A11Q_522</name>
</gene>
<dbReference type="PRINTS" id="PR00986">
    <property type="entry name" value="TRNASYNTHVAL"/>
</dbReference>